<evidence type="ECO:0000313" key="3">
    <source>
        <dbReference type="WBParaSite" id="HPBE_0001968901-mRNA-1"/>
    </source>
</evidence>
<protein>
    <submittedName>
        <fullName evidence="3">Integrase catalytic domain-containing protein</fullName>
    </submittedName>
</protein>
<sequence length="218" mass="25335">MSQILGFDVPNMDLQKRNDDGQEHINRRVTSEYIRIINFPNPGKSGMDTLVRRFLEEVVRYSSKEDRYPLTWPTSTGNNGGLSNFRVEMTYPFWQYFVTEGKKRLAEHNRATFNNIRVIRDKTINLSDLENLSLYLRKKIRERFSKEGLTAPDIVVKGGTVTVCSGQDGLKKHFRSTELAVRLGWEYSDWQGAAIKSMMTKQELRLLEVVYSYKVIIL</sequence>
<gene>
    <name evidence="1" type="ORF">HPBE_LOCUS19688</name>
</gene>
<organism evidence="2 3">
    <name type="scientific">Heligmosomoides polygyrus</name>
    <name type="common">Parasitic roundworm</name>
    <dbReference type="NCBI Taxonomy" id="6339"/>
    <lineage>
        <taxon>Eukaryota</taxon>
        <taxon>Metazoa</taxon>
        <taxon>Ecdysozoa</taxon>
        <taxon>Nematoda</taxon>
        <taxon>Chromadorea</taxon>
        <taxon>Rhabditida</taxon>
        <taxon>Rhabditina</taxon>
        <taxon>Rhabditomorpha</taxon>
        <taxon>Strongyloidea</taxon>
        <taxon>Heligmosomidae</taxon>
        <taxon>Heligmosomoides</taxon>
    </lineage>
</organism>
<dbReference type="Proteomes" id="UP000050761">
    <property type="component" value="Unassembled WGS sequence"/>
</dbReference>
<reference evidence="3" key="2">
    <citation type="submission" date="2019-09" db="UniProtKB">
        <authorList>
            <consortium name="WormBaseParasite"/>
        </authorList>
    </citation>
    <scope>IDENTIFICATION</scope>
</reference>
<dbReference type="OrthoDB" id="5901927at2759"/>
<dbReference type="WBParaSite" id="HPBE_0001968901-mRNA-1">
    <property type="protein sequence ID" value="HPBE_0001968901-mRNA-1"/>
    <property type="gene ID" value="HPBE_0001968901"/>
</dbReference>
<proteinExistence type="predicted"/>
<accession>A0A183GC25</accession>
<reference evidence="1 2" key="1">
    <citation type="submission" date="2018-11" db="EMBL/GenBank/DDBJ databases">
        <authorList>
            <consortium name="Pathogen Informatics"/>
        </authorList>
    </citation>
    <scope>NUCLEOTIDE SEQUENCE [LARGE SCALE GENOMIC DNA]</scope>
</reference>
<evidence type="ECO:0000313" key="1">
    <source>
        <dbReference type="EMBL" id="VDP16207.1"/>
    </source>
</evidence>
<accession>A0A3P8APF5</accession>
<name>A0A183GC25_HELPZ</name>
<keyword evidence="2" id="KW-1185">Reference proteome</keyword>
<dbReference type="EMBL" id="UZAH01031545">
    <property type="protein sequence ID" value="VDP16207.1"/>
    <property type="molecule type" value="Genomic_DNA"/>
</dbReference>
<dbReference type="AlphaFoldDB" id="A0A183GC25"/>
<evidence type="ECO:0000313" key="2">
    <source>
        <dbReference type="Proteomes" id="UP000050761"/>
    </source>
</evidence>